<name>A0A518V7J8_BRELA</name>
<keyword evidence="2" id="KW-1185">Reference proteome</keyword>
<dbReference type="OrthoDB" id="8481305at2"/>
<protein>
    <submittedName>
        <fullName evidence="1">Rhs-associated protein</fullName>
    </submittedName>
</protein>
<evidence type="ECO:0000313" key="2">
    <source>
        <dbReference type="Proteomes" id="UP000319432"/>
    </source>
</evidence>
<sequence length="146" mass="17282">MSIYDDELVKDLVLNELNKCVKVIKNPETYLNLIEQKFGFNGSKIDWLQTNMHCSNESNNESLLTDASLFITELKEKYLHNNIRVMYIGDSLTEFGYQFEIKDIEQILVYFLDIPQHHYFIPLEGDWCLCISYENYLDFGFSLNRN</sequence>
<reference evidence="1 2" key="1">
    <citation type="submission" date="2018-11" db="EMBL/GenBank/DDBJ databases">
        <title>Phylogenetic determinants of toxin gene distribution in genomes of Brevibacillus laterosporus.</title>
        <authorList>
            <person name="Glare T.R."/>
            <person name="Durrant A."/>
            <person name="Berry C."/>
            <person name="Palma L."/>
            <person name="Ormskirk M."/>
            <person name="Cox M.O."/>
        </authorList>
    </citation>
    <scope>NUCLEOTIDE SEQUENCE [LARGE SCALE GENOMIC DNA]</scope>
    <source>
        <strain evidence="1 2">1821L</strain>
    </source>
</reference>
<dbReference type="Proteomes" id="UP000319432">
    <property type="component" value="Chromosome"/>
</dbReference>
<gene>
    <name evidence="1" type="ORF">EEL30_12140</name>
</gene>
<proteinExistence type="predicted"/>
<dbReference type="AlphaFoldDB" id="A0A518V7J8"/>
<evidence type="ECO:0000313" key="1">
    <source>
        <dbReference type="EMBL" id="QDX92987.1"/>
    </source>
</evidence>
<organism evidence="1 2">
    <name type="scientific">Brevibacillus laterosporus</name>
    <name type="common">Bacillus laterosporus</name>
    <dbReference type="NCBI Taxonomy" id="1465"/>
    <lineage>
        <taxon>Bacteria</taxon>
        <taxon>Bacillati</taxon>
        <taxon>Bacillota</taxon>
        <taxon>Bacilli</taxon>
        <taxon>Bacillales</taxon>
        <taxon>Paenibacillaceae</taxon>
        <taxon>Brevibacillus</taxon>
    </lineage>
</organism>
<dbReference type="EMBL" id="CP033464">
    <property type="protein sequence ID" value="QDX92987.1"/>
    <property type="molecule type" value="Genomic_DNA"/>
</dbReference>
<accession>A0A518V7J8</accession>